<dbReference type="Pfam" id="PF13588">
    <property type="entry name" value="HSDR_N_2"/>
    <property type="match status" value="1"/>
</dbReference>
<reference evidence="6" key="1">
    <citation type="submission" date="2016-05" db="EMBL/GenBank/DDBJ databases">
        <title>Polynucleobacter sp. QLW-P1FAT50C-4 genome.</title>
        <authorList>
            <person name="Hahn M.W."/>
        </authorList>
    </citation>
    <scope>NUCLEOTIDE SEQUENCE [LARGE SCALE GENOMIC DNA]</scope>
    <source>
        <strain evidence="6">QLW-P1FAT50C-4</strain>
    </source>
</reference>
<evidence type="ECO:0000313" key="5">
    <source>
        <dbReference type="EMBL" id="ANJ00004.1"/>
    </source>
</evidence>
<evidence type="ECO:0000259" key="4">
    <source>
        <dbReference type="Pfam" id="PF13588"/>
    </source>
</evidence>
<dbReference type="EMBL" id="CP015922">
    <property type="protein sequence ID" value="ANJ00004.1"/>
    <property type="molecule type" value="Genomic_DNA"/>
</dbReference>
<dbReference type="SUPFAM" id="SSF53335">
    <property type="entry name" value="S-adenosyl-L-methionine-dependent methyltransferases"/>
    <property type="match status" value="1"/>
</dbReference>
<dbReference type="PROSITE" id="PS00092">
    <property type="entry name" value="N6_MTASE"/>
    <property type="match status" value="1"/>
</dbReference>
<dbReference type="InterPro" id="IPR029063">
    <property type="entry name" value="SAM-dependent_MTases_sf"/>
</dbReference>
<feature type="domain" description="DNA methylase adenine-specific" evidence="3">
    <location>
        <begin position="279"/>
        <end position="586"/>
    </location>
</feature>
<keyword evidence="6" id="KW-1185">Reference proteome</keyword>
<dbReference type="STRING" id="1743168.A8O14_07920"/>
<dbReference type="OrthoDB" id="9784823at2"/>
<dbReference type="GO" id="GO:0004519">
    <property type="term" value="F:endonuclease activity"/>
    <property type="evidence" value="ECO:0007669"/>
    <property type="project" value="UniProtKB-KW"/>
</dbReference>
<accession>A0A191UG60</accession>
<protein>
    <submittedName>
        <fullName evidence="5">Restriction endonuclease subunit M</fullName>
    </submittedName>
</protein>
<organism evidence="5 6">
    <name type="scientific">Polynucleobacter wuianus</name>
    <dbReference type="NCBI Taxonomy" id="1743168"/>
    <lineage>
        <taxon>Bacteria</taxon>
        <taxon>Pseudomonadati</taxon>
        <taxon>Pseudomonadota</taxon>
        <taxon>Betaproteobacteria</taxon>
        <taxon>Burkholderiales</taxon>
        <taxon>Burkholderiaceae</taxon>
        <taxon>Polynucleobacter</taxon>
    </lineage>
</organism>
<dbReference type="GO" id="GO:0008170">
    <property type="term" value="F:N-methyltransferase activity"/>
    <property type="evidence" value="ECO:0007669"/>
    <property type="project" value="InterPro"/>
</dbReference>
<name>A0A191UG60_9BURK</name>
<sequence length="674" mass="75872">MSEIDIVVPDNKIVDFIDGKFRPDTPEERVRQNISKRLVNSLHYPKSRIKVEYGIKLGSAKPRIDISIFKDGISQIQENVEIAVECKKESISPKDKKEGVGQLQSYMAACLNCEWGLWTNGRHREVWRKVTKPDGSLGFIEEVDIPSATGLKTNFRKRSELDKAVGDVLLYAFKTCHNQIHAIDGFQKEKAFFELLKIIFSKISDEKNILNDLEFYVKPNELNDPDGQIACKKRIESIFGKVKAKFPQIFNASEAIELNPRSLVRVVAELQNYSLLSTDIDIKGKAYEEIVGSNLKGDRGQFFTPRNIMHMAVDMVNPQVNERTLDPACGTGGFIVTALLRVLRTMENAFVAHCGNSRENWNQEELRQYDSRVSEIVSSSFFGIDITPELAKAAKMNMVMNNDGSGNMLSADSLLPPYMWSAEFRAALAHGLNLGQVDSAKHLKESDVRSAKDLAQFDVIVTNPPFGSKILIKDSHILEQYDLGYIWEKPKSKGGKWVKTDRLQGGVPPEQLFIERCIQFLTPGGRMAIVLPDSILGSPGLGFIRQWLLSETRVVASVDLHQDAFQPHTGVQTSILILQKKTITEKSSEVKIGLTQGTNVFMAIIDKVGHDKRGNTVYKRDDHGNEILVDIEEYVPQDDGVLKLEKRKEKVVDDQTRYVPAVFAEWKSAEGLQW</sequence>
<dbReference type="AlphaFoldDB" id="A0A191UG60"/>
<gene>
    <name evidence="5" type="ORF">A8O14_07920</name>
</gene>
<evidence type="ECO:0000256" key="1">
    <source>
        <dbReference type="ARBA" id="ARBA00006594"/>
    </source>
</evidence>
<comment type="similarity">
    <text evidence="1">Belongs to the N(4)/N(6)-methyltransferase family.</text>
</comment>
<evidence type="ECO:0000256" key="2">
    <source>
        <dbReference type="ARBA" id="ARBA00022747"/>
    </source>
</evidence>
<dbReference type="GO" id="GO:0003677">
    <property type="term" value="F:DNA binding"/>
    <property type="evidence" value="ECO:0007669"/>
    <property type="project" value="InterPro"/>
</dbReference>
<keyword evidence="5" id="KW-0540">Nuclease</keyword>
<keyword evidence="5" id="KW-0255">Endonuclease</keyword>
<dbReference type="Pfam" id="PF02384">
    <property type="entry name" value="N6_Mtase"/>
    <property type="match status" value="1"/>
</dbReference>
<dbReference type="Proteomes" id="UP000078463">
    <property type="component" value="Chromosome"/>
</dbReference>
<dbReference type="InterPro" id="IPR029464">
    <property type="entry name" value="HSDR_N"/>
</dbReference>
<keyword evidence="2" id="KW-0680">Restriction system</keyword>
<dbReference type="Gene3D" id="3.40.50.150">
    <property type="entry name" value="Vaccinia Virus protein VP39"/>
    <property type="match status" value="1"/>
</dbReference>
<dbReference type="RefSeq" id="WP_068949011.1">
    <property type="nucleotide sequence ID" value="NZ_CP015922.1"/>
</dbReference>
<keyword evidence="5" id="KW-0378">Hydrolase</keyword>
<dbReference type="InterPro" id="IPR002052">
    <property type="entry name" value="DNA_methylase_N6_adenine_CS"/>
</dbReference>
<dbReference type="PANTHER" id="PTHR42998:SF1">
    <property type="entry name" value="TYPE I RESTRICTION ENZYME HINDI METHYLASE SUBUNIT"/>
    <property type="match status" value="1"/>
</dbReference>
<evidence type="ECO:0000259" key="3">
    <source>
        <dbReference type="Pfam" id="PF02384"/>
    </source>
</evidence>
<dbReference type="GO" id="GO:0032259">
    <property type="term" value="P:methylation"/>
    <property type="evidence" value="ECO:0007669"/>
    <property type="project" value="InterPro"/>
</dbReference>
<dbReference type="InterPro" id="IPR052916">
    <property type="entry name" value="Type-I_RE_MTase_Subunit"/>
</dbReference>
<dbReference type="PANTHER" id="PTHR42998">
    <property type="entry name" value="TYPE I RESTRICTION ENZYME HINDVIIP M PROTEIN-RELATED"/>
    <property type="match status" value="1"/>
</dbReference>
<evidence type="ECO:0000313" key="6">
    <source>
        <dbReference type="Proteomes" id="UP000078463"/>
    </source>
</evidence>
<feature type="domain" description="Type I restriction enzyme R protein N-terminal" evidence="4">
    <location>
        <begin position="26"/>
        <end position="134"/>
    </location>
</feature>
<proteinExistence type="inferred from homology"/>
<dbReference type="REBASE" id="154012">
    <property type="entry name" value="M.Psp50CORF7920P"/>
</dbReference>
<dbReference type="PRINTS" id="PR00507">
    <property type="entry name" value="N12N6MTFRASE"/>
</dbReference>
<dbReference type="GO" id="GO:0009307">
    <property type="term" value="P:DNA restriction-modification system"/>
    <property type="evidence" value="ECO:0007669"/>
    <property type="project" value="UniProtKB-KW"/>
</dbReference>
<dbReference type="KEGG" id="pwu:A8O14_07920"/>
<dbReference type="InterPro" id="IPR003356">
    <property type="entry name" value="DNA_methylase_A-5"/>
</dbReference>